<dbReference type="EC" id="3.2.1.21" evidence="3"/>
<evidence type="ECO:0000259" key="9">
    <source>
        <dbReference type="SMART" id="SM01217"/>
    </source>
</evidence>
<name>A0A485LC72_9STRA</name>
<evidence type="ECO:0000313" key="12">
    <source>
        <dbReference type="Proteomes" id="UP000332933"/>
    </source>
</evidence>
<feature type="domain" description="Ricin B lectin" evidence="8">
    <location>
        <begin position="758"/>
        <end position="886"/>
    </location>
</feature>
<evidence type="ECO:0000256" key="6">
    <source>
        <dbReference type="ARBA" id="ARBA00023295"/>
    </source>
</evidence>
<feature type="chain" id="PRO_5036355581" description="beta-glucosidase" evidence="7">
    <location>
        <begin position="18"/>
        <end position="1151"/>
    </location>
</feature>
<comment type="similarity">
    <text evidence="2">Belongs to the glycosyl hydrolase 3 family.</text>
</comment>
<dbReference type="PROSITE" id="PS50231">
    <property type="entry name" value="RICIN_B_LECTIN"/>
    <property type="match status" value="2"/>
</dbReference>
<evidence type="ECO:0000313" key="11">
    <source>
        <dbReference type="EMBL" id="VFT95879.1"/>
    </source>
</evidence>
<reference evidence="11 12" key="1">
    <citation type="submission" date="2019-03" db="EMBL/GenBank/DDBJ databases">
        <authorList>
            <person name="Gaulin E."/>
            <person name="Dumas B."/>
        </authorList>
    </citation>
    <scope>NUCLEOTIDE SEQUENCE [LARGE SCALE GENOMIC DNA]</scope>
    <source>
        <strain evidence="11">CBS 568.67</strain>
    </source>
</reference>
<evidence type="ECO:0000256" key="7">
    <source>
        <dbReference type="SAM" id="SignalP"/>
    </source>
</evidence>
<dbReference type="GO" id="GO:0009251">
    <property type="term" value="P:glucan catabolic process"/>
    <property type="evidence" value="ECO:0007669"/>
    <property type="project" value="TreeGrafter"/>
</dbReference>
<feature type="domain" description="Ricin B lectin" evidence="8">
    <location>
        <begin position="888"/>
        <end position="1018"/>
    </location>
</feature>
<dbReference type="InterPro" id="IPR000772">
    <property type="entry name" value="Ricin_B_lectin"/>
</dbReference>
<organism evidence="11 12">
    <name type="scientific">Aphanomyces stellatus</name>
    <dbReference type="NCBI Taxonomy" id="120398"/>
    <lineage>
        <taxon>Eukaryota</taxon>
        <taxon>Sar</taxon>
        <taxon>Stramenopiles</taxon>
        <taxon>Oomycota</taxon>
        <taxon>Saprolegniomycetes</taxon>
        <taxon>Saprolegniales</taxon>
        <taxon>Verrucalvaceae</taxon>
        <taxon>Aphanomyces</taxon>
    </lineage>
</organism>
<reference evidence="10" key="2">
    <citation type="submission" date="2019-06" db="EMBL/GenBank/DDBJ databases">
        <title>Genomics analysis of Aphanomyces spp. identifies a new class of oomycete effector associated with host adaptation.</title>
        <authorList>
            <person name="Gaulin E."/>
        </authorList>
    </citation>
    <scope>NUCLEOTIDE SEQUENCE</scope>
    <source>
        <strain evidence="10">CBS 578.67</strain>
    </source>
</reference>
<dbReference type="InterPro" id="IPR013783">
    <property type="entry name" value="Ig-like_fold"/>
</dbReference>
<dbReference type="InterPro" id="IPR001764">
    <property type="entry name" value="Glyco_hydro_3_N"/>
</dbReference>
<dbReference type="AlphaFoldDB" id="A0A485LC72"/>
<dbReference type="InterPro" id="IPR017853">
    <property type="entry name" value="GH"/>
</dbReference>
<evidence type="ECO:0000259" key="8">
    <source>
        <dbReference type="SMART" id="SM00458"/>
    </source>
</evidence>
<dbReference type="Pfam" id="PF14310">
    <property type="entry name" value="Fn3-like"/>
    <property type="match status" value="1"/>
</dbReference>
<keyword evidence="4 7" id="KW-0732">Signal</keyword>
<keyword evidence="12" id="KW-1185">Reference proteome</keyword>
<dbReference type="Pfam" id="PF00933">
    <property type="entry name" value="Glyco_hydro_3"/>
    <property type="match status" value="1"/>
</dbReference>
<dbReference type="InterPro" id="IPR036881">
    <property type="entry name" value="Glyco_hydro_3_C_sf"/>
</dbReference>
<comment type="catalytic activity">
    <reaction evidence="1">
        <text>Hydrolysis of terminal, non-reducing beta-D-glucosyl residues with release of beta-D-glucose.</text>
        <dbReference type="EC" id="3.2.1.21"/>
    </reaction>
</comment>
<keyword evidence="6" id="KW-0326">Glycosidase</keyword>
<gene>
    <name evidence="11" type="primary">Aste57867_19157</name>
    <name evidence="10" type="ORF">As57867_019093</name>
    <name evidence="11" type="ORF">ASTE57867_19157</name>
</gene>
<evidence type="ECO:0000256" key="2">
    <source>
        <dbReference type="ARBA" id="ARBA00005336"/>
    </source>
</evidence>
<sequence length="1151" mass="124059">MKVPSLLLTLAPLLAQGVDFTAQADAIVNTMSVAQLLGQMNQVVVSSIDVVQGAGFAIDPAKVQSFANQGVGSYLDTPFAGTKNSTTIGWTAVEWRAALTQIQTIHTVNGGLPIIYGLDSLHGAQYVKGAVIFPHQINIGATFNPAFATSMGQFASRDTKAAGITWIFGPCLDIARHKHWPRIFETYGEDPLVVSNMASNIVRAMQYNGVAATFKHFIGYSASAGGIDHDSVTLTTHEILNLFVPSFKAAIDAGIMTGMGNYIALNGTPMAANHAMLVDLLRHDLQFDGMQVSDYREIYMMFTDKNFATSNQDAVLRAINNGTYDMSMVPVDTSFITYMQTLYNAGQISLDRIKTSVKRIIKLKLQVGLFDSPVPGAELVASVGDAPSQAAAKAAADESLVLLKNANNVLPLDSTKKIFLTGSSIDDIGLLCGGWSLTWQGQAGNAIFPSYGRTIRGAVAGFINNPSRTTFYQGVAIDGTWQDINQAKALAQAADYTIVAIGEPPYAETFGNTDSYALPSGLTDYVKALATTGTKIILILVEGRPRLLNGIADVAAAIVFAGLPCEMGGEAISDALFGVTNPSGKMALTYPKTADETNMATPYYGRVGDNCSVQGVTSSCPAEWQFGQGLSYTTFDYSNMQLSASALTPVINQVTVTVTIKNTGAKRGKEAVLLFLSAPNVPETKLLKAYTKVELAAGQSTTVSFTLQFTDFAVYVNEIGQGLQKDARAGTYYLGFKYDTICNSASSIGALCQAFTWNAFCLRMDAYNMALSNVQSDQVAFVPSTPGDTRQEWYLDPATKSVTNRGSQRCLDAYQGWNGGAVHTWDCSATNSNQQWSYNSATQQLQHATYSGFCLDLGATMGTAPHLWQCLPTSNPDYKNQRIVLATTSNLAAFLPGYNRVLSASDPSTIQFQSPVVPSALAQQWQFDALTRLVRSVGTTTCLDAYQGWNGGAVHLWACSAANANQQWRYNPTTQQLQHATYSGFCLDIGSADGMAPHLWQCLATSDTNYKNQQIVLSTMPLLHVVKNAAFGLALTASDPATIQFQTPLMVSSLSQQWLFEASTRLLRSVGANTCLDAYEGWDGGAVHLWGCNFANGNQMWAYDLWTQQLRHMTYDGFCLDVGGSLGSMPHLWTCLPAGHADLKNQQFQIA</sequence>
<dbReference type="Gene3D" id="2.60.40.10">
    <property type="entry name" value="Immunoglobulins"/>
    <property type="match status" value="1"/>
</dbReference>
<dbReference type="InterPro" id="IPR026891">
    <property type="entry name" value="Fn3-like"/>
</dbReference>
<dbReference type="PANTHER" id="PTHR30620:SF16">
    <property type="entry name" value="LYSOSOMAL BETA GLUCOSIDASE"/>
    <property type="match status" value="1"/>
</dbReference>
<dbReference type="GO" id="GO:0008422">
    <property type="term" value="F:beta-glucosidase activity"/>
    <property type="evidence" value="ECO:0007669"/>
    <property type="project" value="UniProtKB-EC"/>
</dbReference>
<dbReference type="PANTHER" id="PTHR30620">
    <property type="entry name" value="PERIPLASMIC BETA-GLUCOSIDASE-RELATED"/>
    <property type="match status" value="1"/>
</dbReference>
<dbReference type="InterPro" id="IPR002772">
    <property type="entry name" value="Glyco_hydro_3_C"/>
</dbReference>
<dbReference type="EMBL" id="CAADRA010006477">
    <property type="protein sequence ID" value="VFT95879.1"/>
    <property type="molecule type" value="Genomic_DNA"/>
</dbReference>
<proteinExistence type="inferred from homology"/>
<dbReference type="InterPro" id="IPR035992">
    <property type="entry name" value="Ricin_B-like_lectins"/>
</dbReference>
<dbReference type="CDD" id="cd00161">
    <property type="entry name" value="beta-trefoil_Ricin-like"/>
    <property type="match status" value="1"/>
</dbReference>
<dbReference type="EMBL" id="VJMH01006456">
    <property type="protein sequence ID" value="KAF0689395.1"/>
    <property type="molecule type" value="Genomic_DNA"/>
</dbReference>
<dbReference type="SUPFAM" id="SSF50370">
    <property type="entry name" value="Ricin B-like lectins"/>
    <property type="match status" value="3"/>
</dbReference>
<dbReference type="Pfam" id="PF00652">
    <property type="entry name" value="Ricin_B_lectin"/>
    <property type="match status" value="3"/>
</dbReference>
<dbReference type="Pfam" id="PF01915">
    <property type="entry name" value="Glyco_hydro_3_C"/>
    <property type="match status" value="1"/>
</dbReference>
<evidence type="ECO:0000256" key="5">
    <source>
        <dbReference type="ARBA" id="ARBA00022801"/>
    </source>
</evidence>
<feature type="signal peptide" evidence="7">
    <location>
        <begin position="1"/>
        <end position="17"/>
    </location>
</feature>
<dbReference type="SUPFAM" id="SSF51445">
    <property type="entry name" value="(Trans)glycosidases"/>
    <property type="match status" value="1"/>
</dbReference>
<dbReference type="Gene3D" id="2.80.10.50">
    <property type="match status" value="3"/>
</dbReference>
<dbReference type="Gene3D" id="3.40.50.1700">
    <property type="entry name" value="Glycoside hydrolase family 3 C-terminal domain"/>
    <property type="match status" value="1"/>
</dbReference>
<keyword evidence="5" id="KW-0378">Hydrolase</keyword>
<evidence type="ECO:0000313" key="10">
    <source>
        <dbReference type="EMBL" id="KAF0689395.1"/>
    </source>
</evidence>
<dbReference type="Gene3D" id="3.20.20.300">
    <property type="entry name" value="Glycoside hydrolase, family 3, N-terminal domain"/>
    <property type="match status" value="1"/>
</dbReference>
<dbReference type="InterPro" id="IPR051915">
    <property type="entry name" value="Cellulose_Degrad_GH3"/>
</dbReference>
<protein>
    <recommendedName>
        <fullName evidence="3">beta-glucosidase</fullName>
        <ecNumber evidence="3">3.2.1.21</ecNumber>
    </recommendedName>
</protein>
<accession>A0A485LC72</accession>
<dbReference type="FunFam" id="3.20.20.300:FF:000007">
    <property type="entry name" value="Lysosomal beta glucosidase"/>
    <property type="match status" value="1"/>
</dbReference>
<evidence type="ECO:0000256" key="4">
    <source>
        <dbReference type="ARBA" id="ARBA00022729"/>
    </source>
</evidence>
<feature type="domain" description="Ricin B lectin" evidence="8">
    <location>
        <begin position="1023"/>
        <end position="1151"/>
    </location>
</feature>
<dbReference type="InterPro" id="IPR036962">
    <property type="entry name" value="Glyco_hydro_3_N_sf"/>
</dbReference>
<dbReference type="SUPFAM" id="SSF52279">
    <property type="entry name" value="Beta-D-glucan exohydrolase, C-terminal domain"/>
    <property type="match status" value="1"/>
</dbReference>
<dbReference type="Proteomes" id="UP000332933">
    <property type="component" value="Unassembled WGS sequence"/>
</dbReference>
<dbReference type="PRINTS" id="PR00133">
    <property type="entry name" value="GLHYDRLASE3"/>
</dbReference>
<feature type="domain" description="Fibronectin type III-like" evidence="9">
    <location>
        <begin position="670"/>
        <end position="747"/>
    </location>
</feature>
<dbReference type="OrthoDB" id="65399at2759"/>
<dbReference type="SMART" id="SM01217">
    <property type="entry name" value="Fn3_like"/>
    <property type="match status" value="1"/>
</dbReference>
<dbReference type="SMART" id="SM00458">
    <property type="entry name" value="RICIN"/>
    <property type="match status" value="3"/>
</dbReference>
<evidence type="ECO:0000256" key="1">
    <source>
        <dbReference type="ARBA" id="ARBA00000448"/>
    </source>
</evidence>
<evidence type="ECO:0000256" key="3">
    <source>
        <dbReference type="ARBA" id="ARBA00012744"/>
    </source>
</evidence>